<dbReference type="InterPro" id="IPR019734">
    <property type="entry name" value="TPR_rpt"/>
</dbReference>
<dbReference type="Pfam" id="PF13424">
    <property type="entry name" value="TPR_12"/>
    <property type="match status" value="1"/>
</dbReference>
<evidence type="ECO:0000256" key="2">
    <source>
        <dbReference type="SAM" id="SignalP"/>
    </source>
</evidence>
<dbReference type="SMART" id="SM00028">
    <property type="entry name" value="TPR"/>
    <property type="match status" value="4"/>
</dbReference>
<feature type="repeat" description="TPR" evidence="1">
    <location>
        <begin position="73"/>
        <end position="106"/>
    </location>
</feature>
<gene>
    <name evidence="4" type="ORF">U1T56_12730</name>
</gene>
<feature type="repeat" description="TPR" evidence="1">
    <location>
        <begin position="113"/>
        <end position="146"/>
    </location>
</feature>
<evidence type="ECO:0000256" key="1">
    <source>
        <dbReference type="PROSITE-ProRule" id="PRU00339"/>
    </source>
</evidence>
<dbReference type="SUPFAM" id="SSF48452">
    <property type="entry name" value="TPR-like"/>
    <property type="match status" value="2"/>
</dbReference>
<feature type="signal peptide" evidence="2">
    <location>
        <begin position="1"/>
        <end position="29"/>
    </location>
</feature>
<protein>
    <submittedName>
        <fullName evidence="4">CHAT domain-containing protein</fullName>
    </submittedName>
</protein>
<dbReference type="InterPro" id="IPR011990">
    <property type="entry name" value="TPR-like_helical_dom_sf"/>
</dbReference>
<dbReference type="Proteomes" id="UP001375743">
    <property type="component" value="Unassembled WGS sequence"/>
</dbReference>
<dbReference type="Gene3D" id="1.25.40.10">
    <property type="entry name" value="Tetratricopeptide repeat domain"/>
    <property type="match status" value="2"/>
</dbReference>
<evidence type="ECO:0000259" key="3">
    <source>
        <dbReference type="Pfam" id="PF12770"/>
    </source>
</evidence>
<keyword evidence="1" id="KW-0802">TPR repeat</keyword>
<dbReference type="PANTHER" id="PTHR10098:SF112">
    <property type="entry name" value="SLR0380 PROTEIN"/>
    <property type="match status" value="1"/>
</dbReference>
<evidence type="ECO:0000313" key="4">
    <source>
        <dbReference type="EMBL" id="MEK0084021.1"/>
    </source>
</evidence>
<keyword evidence="2" id="KW-0732">Signal</keyword>
<feature type="chain" id="PRO_5047063809" evidence="2">
    <location>
        <begin position="30"/>
        <end position="725"/>
    </location>
</feature>
<sequence length="725" mass="79240">MSGHLRRTSRARLGAVLLVVLLAALPAGAAEPVDAVLRQARAAQDQGLHRRAIDLLTTALAEAERRGEPEPLAMVLGGLGSAYLQAGQPDRARPALERSLGLAQRNGLVRTRVAVLTDLGNLLVSEGRLEEALDTYDTATALARSLGRRDLLAHALIDGARAALRRDDPAGAERRLEEAAQNLAADGPRPDLAFDLLAVARLLLDLPPTPERRAQAYATLRRAAALADETGDQRLLSYAMGYMAQLYEAEARADEALALSRRAAWLAEQARSPDPLYAWQRQIGRLLAAKGRTGEAIAAYQDAVRTLDDIRLDLPTFDPRTGRSLFREVVGPIFLELTDLLLKQAARVDPASAQTYLKEARLTVETTKAIELEDYFQDDCVAQLQARIRPVDRIGERTAALYPIVLPDRTELLLSLPDGTIARATTPVGAGRIAEEATSLRRGLETRANRRYLPLAQQLYGWLLRPFEDALARQRIDTLVFIPDGALRTVPLAALHDGQRFVVERFAVATEPGLNLLDPRPIERTRLRLLLAGLTKGVQGFTPLPHVEDELKALARQHPGVLLLDEAFVTSQVQRSLEAAPFSVVHIASHAQFTSDPKNSFLLTFDGRLDVDGLERLIEPSRFRDRPVELLTLSACTTAAGDDRAALGLAGIAVKAGARSALASLWFINDEAAAELVTAFYDALAEPGATKARALQEAQLHLLRAEPRYRHPAYWAAFLIIGNWL</sequence>
<dbReference type="InterPro" id="IPR024983">
    <property type="entry name" value="CHAT_dom"/>
</dbReference>
<evidence type="ECO:0000313" key="5">
    <source>
        <dbReference type="Proteomes" id="UP001375743"/>
    </source>
</evidence>
<dbReference type="Pfam" id="PF12770">
    <property type="entry name" value="CHAT"/>
    <property type="match status" value="1"/>
</dbReference>
<dbReference type="PANTHER" id="PTHR10098">
    <property type="entry name" value="RAPSYN-RELATED"/>
    <property type="match status" value="1"/>
</dbReference>
<comment type="caution">
    <text evidence="4">The sequence shown here is derived from an EMBL/GenBank/DDBJ whole genome shotgun (WGS) entry which is preliminary data.</text>
</comment>
<keyword evidence="5" id="KW-1185">Reference proteome</keyword>
<name>A0ABU8XS28_9PROT</name>
<dbReference type="EMBL" id="JBBLZC010000011">
    <property type="protein sequence ID" value="MEK0084021.1"/>
    <property type="molecule type" value="Genomic_DNA"/>
</dbReference>
<dbReference type="RefSeq" id="WP_418159870.1">
    <property type="nucleotide sequence ID" value="NZ_JBBLZC010000011.1"/>
</dbReference>
<proteinExistence type="predicted"/>
<organism evidence="4 5">
    <name type="scientific">Benzoatithermus flavus</name>
    <dbReference type="NCBI Taxonomy" id="3108223"/>
    <lineage>
        <taxon>Bacteria</taxon>
        <taxon>Pseudomonadati</taxon>
        <taxon>Pseudomonadota</taxon>
        <taxon>Alphaproteobacteria</taxon>
        <taxon>Geminicoccales</taxon>
        <taxon>Geminicoccaceae</taxon>
        <taxon>Benzoatithermus</taxon>
    </lineage>
</organism>
<feature type="domain" description="CHAT" evidence="3">
    <location>
        <begin position="454"/>
        <end position="723"/>
    </location>
</feature>
<reference evidence="4 5" key="1">
    <citation type="submission" date="2024-01" db="EMBL/GenBank/DDBJ databases">
        <title>Multi-omics insights into the function and evolution of sodium benzoate biodegradation pathways in Benzoatithermus flavus gen. nov., sp. nov. from hot spring.</title>
        <authorList>
            <person name="Hu C.-J."/>
            <person name="Li W.-J."/>
        </authorList>
    </citation>
    <scope>NUCLEOTIDE SEQUENCE [LARGE SCALE GENOMIC DNA]</scope>
    <source>
        <strain evidence="4 5">SYSU G07066</strain>
    </source>
</reference>
<accession>A0ABU8XS28</accession>
<dbReference type="PROSITE" id="PS50005">
    <property type="entry name" value="TPR"/>
    <property type="match status" value="2"/>
</dbReference>